<proteinExistence type="predicted"/>
<dbReference type="WBParaSite" id="jg9713">
    <property type="protein sequence ID" value="jg9713"/>
    <property type="gene ID" value="jg9713"/>
</dbReference>
<evidence type="ECO:0000313" key="1">
    <source>
        <dbReference type="Proteomes" id="UP000887574"/>
    </source>
</evidence>
<name>A0A915EWC4_9BILA</name>
<protein>
    <submittedName>
        <fullName evidence="2">Uncharacterized protein</fullName>
    </submittedName>
</protein>
<dbReference type="AlphaFoldDB" id="A0A915EWC4"/>
<sequence>MDVKNSRPVLVPISKNAQAKKLTAKDPIVSNGAFNQIQDIKDDFEVLADGSQTSQNSSVCSHESQLWKAQNCRGRR</sequence>
<keyword evidence="1" id="KW-1185">Reference proteome</keyword>
<reference evidence="2" key="1">
    <citation type="submission" date="2022-11" db="UniProtKB">
        <authorList>
            <consortium name="WormBaseParasite"/>
        </authorList>
    </citation>
    <scope>IDENTIFICATION</scope>
</reference>
<organism evidence="1 2">
    <name type="scientific">Ditylenchus dipsaci</name>
    <dbReference type="NCBI Taxonomy" id="166011"/>
    <lineage>
        <taxon>Eukaryota</taxon>
        <taxon>Metazoa</taxon>
        <taxon>Ecdysozoa</taxon>
        <taxon>Nematoda</taxon>
        <taxon>Chromadorea</taxon>
        <taxon>Rhabditida</taxon>
        <taxon>Tylenchina</taxon>
        <taxon>Tylenchomorpha</taxon>
        <taxon>Sphaerularioidea</taxon>
        <taxon>Anguinidae</taxon>
        <taxon>Anguininae</taxon>
        <taxon>Ditylenchus</taxon>
    </lineage>
</organism>
<dbReference type="Proteomes" id="UP000887574">
    <property type="component" value="Unplaced"/>
</dbReference>
<evidence type="ECO:0000313" key="2">
    <source>
        <dbReference type="WBParaSite" id="jg9713"/>
    </source>
</evidence>
<accession>A0A915EWC4</accession>